<dbReference type="EMBL" id="NPBY01000047">
    <property type="protein sequence ID" value="PAD75178.1"/>
    <property type="molecule type" value="Genomic_DNA"/>
</dbReference>
<keyword evidence="1" id="KW-0472">Membrane</keyword>
<feature type="transmembrane region" description="Helical" evidence="1">
    <location>
        <begin position="184"/>
        <end position="206"/>
    </location>
</feature>
<feature type="transmembrane region" description="Helical" evidence="1">
    <location>
        <begin position="111"/>
        <end position="132"/>
    </location>
</feature>
<feature type="transmembrane region" description="Helical" evidence="1">
    <location>
        <begin position="12"/>
        <end position="32"/>
    </location>
</feature>
<evidence type="ECO:0000313" key="3">
    <source>
        <dbReference type="Proteomes" id="UP000215596"/>
    </source>
</evidence>
<keyword evidence="1" id="KW-1133">Transmembrane helix</keyword>
<feature type="transmembrane region" description="Helical" evidence="1">
    <location>
        <begin position="218"/>
        <end position="236"/>
    </location>
</feature>
<name>A0A268EPY7_9BACL</name>
<proteinExistence type="predicted"/>
<sequence>MRFYVLKQEQWLIYTGLLGMLLAGICAVWVLVNGAAVAPYGDVGKAFSFNAALGIFLLSTAMIMPYSGMSSRKKMVFTSIYIMLSLFSYFVETVQHFRGVNPRFPQGSGVFDLTMAAVFAVVAILLILFYLWAAVQYFKRSVYEANPELAIAIRYAMAAITLSFAAGIGIVLNQGREIGTGGNMIWLHGIGFHALQFMPLVSWLSVRKAADDRRLRHRMLHLSGISFLLGLAAMGWQTLLGLSIFEWAILPLTAVLCFLVALIPVALFMRRTYTSNTTYSG</sequence>
<feature type="transmembrane region" description="Helical" evidence="1">
    <location>
        <begin position="75"/>
        <end position="91"/>
    </location>
</feature>
<feature type="transmembrane region" description="Helical" evidence="1">
    <location>
        <begin position="152"/>
        <end position="172"/>
    </location>
</feature>
<dbReference type="Proteomes" id="UP000215596">
    <property type="component" value="Unassembled WGS sequence"/>
</dbReference>
<dbReference type="OrthoDB" id="2827528at2"/>
<feature type="transmembrane region" description="Helical" evidence="1">
    <location>
        <begin position="248"/>
        <end position="269"/>
    </location>
</feature>
<feature type="transmembrane region" description="Helical" evidence="1">
    <location>
        <begin position="44"/>
        <end position="63"/>
    </location>
</feature>
<protein>
    <submittedName>
        <fullName evidence="2">Uncharacterized protein</fullName>
    </submittedName>
</protein>
<dbReference type="AlphaFoldDB" id="A0A268EPY7"/>
<keyword evidence="1" id="KW-0812">Transmembrane</keyword>
<organism evidence="2 3">
    <name type="scientific">Paenibacillus campinasensis</name>
    <dbReference type="NCBI Taxonomy" id="66347"/>
    <lineage>
        <taxon>Bacteria</taxon>
        <taxon>Bacillati</taxon>
        <taxon>Bacillota</taxon>
        <taxon>Bacilli</taxon>
        <taxon>Bacillales</taxon>
        <taxon>Paenibacillaceae</taxon>
        <taxon>Paenibacillus</taxon>
    </lineage>
</organism>
<evidence type="ECO:0000256" key="1">
    <source>
        <dbReference type="SAM" id="Phobius"/>
    </source>
</evidence>
<evidence type="ECO:0000313" key="2">
    <source>
        <dbReference type="EMBL" id="PAD75178.1"/>
    </source>
</evidence>
<reference evidence="2 3" key="1">
    <citation type="submission" date="2017-07" db="EMBL/GenBank/DDBJ databases">
        <title>Isolation and whole genome analysis of endospore-forming bacteria from heroin.</title>
        <authorList>
            <person name="Kalinowski J."/>
            <person name="Ahrens B."/>
            <person name="Al-Dilaimi A."/>
            <person name="Winkler A."/>
            <person name="Wibberg D."/>
            <person name="Schleenbecker U."/>
            <person name="Ruckert C."/>
            <person name="Wolfel R."/>
            <person name="Grass G."/>
        </authorList>
    </citation>
    <scope>NUCLEOTIDE SEQUENCE [LARGE SCALE GENOMIC DNA]</scope>
    <source>
        <strain evidence="2 3">7537-G1</strain>
    </source>
</reference>
<comment type="caution">
    <text evidence="2">The sequence shown here is derived from an EMBL/GenBank/DDBJ whole genome shotgun (WGS) entry which is preliminary data.</text>
</comment>
<gene>
    <name evidence="2" type="ORF">CHH67_16300</name>
</gene>
<accession>A0A268EPY7</accession>